<accession>A0A6P4IX73</accession>
<dbReference type="GeneID" id="108082661"/>
<keyword evidence="2" id="KW-0732">Signal</keyword>
<evidence type="ECO:0000256" key="1">
    <source>
        <dbReference type="SAM" id="MobiDB-lite"/>
    </source>
</evidence>
<dbReference type="Proteomes" id="UP001652661">
    <property type="component" value="Chromosome 2L"/>
</dbReference>
<sequence length="143" mass="16372">MVALRVFALLLLITEALVTKERDFLMKKDYKTTFISLGWSENATIFDISKLKLKGREHTLNGTFDLSEDLDNEHYTFVGDMWNDVNGDGNYKLCPFEIRKDTVCKTYKSYRRYLKEMGERPGTLAPGSGMAEQQDPEQPAAMS</sequence>
<feature type="signal peptide" evidence="2">
    <location>
        <begin position="1"/>
        <end position="16"/>
    </location>
</feature>
<feature type="region of interest" description="Disordered" evidence="1">
    <location>
        <begin position="119"/>
        <end position="143"/>
    </location>
</feature>
<evidence type="ECO:0000256" key="2">
    <source>
        <dbReference type="SAM" id="SignalP"/>
    </source>
</evidence>
<feature type="chain" id="PRO_5028100211" evidence="2">
    <location>
        <begin position="17"/>
        <end position="143"/>
    </location>
</feature>
<protein>
    <submittedName>
        <fullName evidence="4">Uncharacterized protein</fullName>
    </submittedName>
</protein>
<organism evidence="3 4">
    <name type="scientific">Drosophila kikkawai</name>
    <name type="common">Fruit fly</name>
    <dbReference type="NCBI Taxonomy" id="30033"/>
    <lineage>
        <taxon>Eukaryota</taxon>
        <taxon>Metazoa</taxon>
        <taxon>Ecdysozoa</taxon>
        <taxon>Arthropoda</taxon>
        <taxon>Hexapoda</taxon>
        <taxon>Insecta</taxon>
        <taxon>Pterygota</taxon>
        <taxon>Neoptera</taxon>
        <taxon>Endopterygota</taxon>
        <taxon>Diptera</taxon>
        <taxon>Brachycera</taxon>
        <taxon>Muscomorpha</taxon>
        <taxon>Ephydroidea</taxon>
        <taxon>Drosophilidae</taxon>
        <taxon>Drosophila</taxon>
        <taxon>Sophophora</taxon>
    </lineage>
</organism>
<reference evidence="4" key="2">
    <citation type="submission" date="2025-08" db="UniProtKB">
        <authorList>
            <consortium name="RefSeq"/>
        </authorList>
    </citation>
    <scope>IDENTIFICATION</scope>
    <source>
        <strain evidence="4">14028-0561.14</strain>
        <tissue evidence="4">Whole fly</tissue>
    </source>
</reference>
<dbReference type="AlphaFoldDB" id="A0A6P4IX73"/>
<evidence type="ECO:0000313" key="4">
    <source>
        <dbReference type="RefSeq" id="XP_017033647.1"/>
    </source>
</evidence>
<dbReference type="RefSeq" id="XP_017033647.1">
    <property type="nucleotide sequence ID" value="XM_017178158.1"/>
</dbReference>
<reference evidence="3" key="1">
    <citation type="submission" date="2025-05" db="UniProtKB">
        <authorList>
            <consortium name="RefSeq"/>
        </authorList>
    </citation>
    <scope>NUCLEOTIDE SEQUENCE [LARGE SCALE GENOMIC DNA]</scope>
    <source>
        <strain evidence="3">14028-0561.14</strain>
    </source>
</reference>
<gene>
    <name evidence="4" type="primary">LOC108082661</name>
</gene>
<name>A0A6P4IX73_DROKI</name>
<proteinExistence type="predicted"/>
<evidence type="ECO:0000313" key="3">
    <source>
        <dbReference type="Proteomes" id="UP001652661"/>
    </source>
</evidence>
<keyword evidence="3" id="KW-1185">Reference proteome</keyword>